<sequence length="604" mass="69658">MNKTSVKQQYQNGHGYMPSLHQILNISEIFLLIFIIFEHVLVFTITLCSSSSAQQQRQQSQENKTQSKSTTSTSTFLLRSCAYRNWIRAFSFSNISLAIIYLTNLIIKKCSNNKLLRTGSISYLSISITLLTQIFQNFFTFHNFILAVCVVQFFFTNCRLYLSQIHITPNLQYRPKQIILNTHTNIILIVSASLALIFAYNFIFYMPKHSQTSALFPLLMINVLLLPFLNILVILMCIIGVCLAFYVKYGKRRKCQQLDIRAYLESKTCVKCYNNILQEHPTIFVDIDPYSSLQSKFFVSSTNTNKSSYSARQSLQQLTTTNSLQQFSSYEYLPMTLITKADLCSTDMPYNNVKPRISYPFQSDKHDKTYRSHTDCDILHDTGQTTTSDVQKPTATYLSSTIQIPPATISTATNDHSLSAVPLLPINKEQLSCRRNYLFLTLFTLKYALLSLPMNIIDLWPYMLQLKRLILTGNHLDRVTDTSIASPPSISSDYVYISICRCLFLLARLGDVLLLTKVTFSIVSYLPCWCQLNCCKQNTDNFNESNEHLSCGEDCLPLDFIHKNASHYQYHHHRRRRRHSPRRYKIKIRFGLPCSKKKFLKGHI</sequence>
<evidence type="ECO:0000313" key="6">
    <source>
        <dbReference type="Proteomes" id="UP000663829"/>
    </source>
</evidence>
<keyword evidence="1" id="KW-0472">Membrane</keyword>
<evidence type="ECO:0000313" key="2">
    <source>
        <dbReference type="EMBL" id="CAF0929150.1"/>
    </source>
</evidence>
<dbReference type="Proteomes" id="UP000681722">
    <property type="component" value="Unassembled WGS sequence"/>
</dbReference>
<feature type="transmembrane region" description="Helical" evidence="1">
    <location>
        <begin position="86"/>
        <end position="103"/>
    </location>
</feature>
<dbReference type="OrthoDB" id="10047007at2759"/>
<name>A0A814USF4_9BILA</name>
<evidence type="ECO:0000313" key="4">
    <source>
        <dbReference type="EMBL" id="CAF3705968.1"/>
    </source>
</evidence>
<feature type="transmembrane region" description="Helical" evidence="1">
    <location>
        <begin position="183"/>
        <end position="204"/>
    </location>
</feature>
<dbReference type="EMBL" id="CAJOBA010004197">
    <property type="protein sequence ID" value="CAF3705968.1"/>
    <property type="molecule type" value="Genomic_DNA"/>
</dbReference>
<dbReference type="EMBL" id="CAJNOK010004196">
    <property type="protein sequence ID" value="CAF0929150.1"/>
    <property type="molecule type" value="Genomic_DNA"/>
</dbReference>
<dbReference type="AlphaFoldDB" id="A0A814USF4"/>
<dbReference type="EMBL" id="CAJOBC010007738">
    <property type="protein sequence ID" value="CAF3941358.1"/>
    <property type="molecule type" value="Genomic_DNA"/>
</dbReference>
<protein>
    <submittedName>
        <fullName evidence="3">Uncharacterized protein</fullName>
    </submittedName>
</protein>
<dbReference type="Proteomes" id="UP000663829">
    <property type="component" value="Unassembled WGS sequence"/>
</dbReference>
<organism evidence="3 6">
    <name type="scientific">Didymodactylos carnosus</name>
    <dbReference type="NCBI Taxonomy" id="1234261"/>
    <lineage>
        <taxon>Eukaryota</taxon>
        <taxon>Metazoa</taxon>
        <taxon>Spiralia</taxon>
        <taxon>Gnathifera</taxon>
        <taxon>Rotifera</taxon>
        <taxon>Eurotatoria</taxon>
        <taxon>Bdelloidea</taxon>
        <taxon>Philodinida</taxon>
        <taxon>Philodinidae</taxon>
        <taxon>Didymodactylos</taxon>
    </lineage>
</organism>
<proteinExistence type="predicted"/>
<keyword evidence="6" id="KW-1185">Reference proteome</keyword>
<feature type="transmembrane region" description="Helical" evidence="1">
    <location>
        <begin position="437"/>
        <end position="457"/>
    </location>
</feature>
<evidence type="ECO:0000313" key="3">
    <source>
        <dbReference type="EMBL" id="CAF1177268.1"/>
    </source>
</evidence>
<evidence type="ECO:0000313" key="5">
    <source>
        <dbReference type="EMBL" id="CAF3941358.1"/>
    </source>
</evidence>
<dbReference type="EMBL" id="CAJNOQ010007738">
    <property type="protein sequence ID" value="CAF1177268.1"/>
    <property type="molecule type" value="Genomic_DNA"/>
</dbReference>
<evidence type="ECO:0000256" key="1">
    <source>
        <dbReference type="SAM" id="Phobius"/>
    </source>
</evidence>
<keyword evidence="1" id="KW-1133">Transmembrane helix</keyword>
<dbReference type="Proteomes" id="UP000682733">
    <property type="component" value="Unassembled WGS sequence"/>
</dbReference>
<dbReference type="Proteomes" id="UP000677228">
    <property type="component" value="Unassembled WGS sequence"/>
</dbReference>
<accession>A0A814USF4</accession>
<feature type="transmembrane region" description="Helical" evidence="1">
    <location>
        <begin position="141"/>
        <end position="162"/>
    </location>
</feature>
<feature type="transmembrane region" description="Helical" evidence="1">
    <location>
        <begin position="224"/>
        <end position="247"/>
    </location>
</feature>
<reference evidence="3" key="1">
    <citation type="submission" date="2021-02" db="EMBL/GenBank/DDBJ databases">
        <authorList>
            <person name="Nowell W R."/>
        </authorList>
    </citation>
    <scope>NUCLEOTIDE SEQUENCE</scope>
</reference>
<gene>
    <name evidence="3" type="ORF">GPM918_LOCUS22508</name>
    <name evidence="2" type="ORF">OVA965_LOCUS11052</name>
    <name evidence="5" type="ORF">SRO942_LOCUS22506</name>
    <name evidence="4" type="ORF">TMI583_LOCUS11047</name>
</gene>
<comment type="caution">
    <text evidence="3">The sequence shown here is derived from an EMBL/GenBank/DDBJ whole genome shotgun (WGS) entry which is preliminary data.</text>
</comment>
<keyword evidence="1" id="KW-0812">Transmembrane</keyword>
<feature type="transmembrane region" description="Helical" evidence="1">
    <location>
        <begin position="29"/>
        <end position="47"/>
    </location>
</feature>
<feature type="transmembrane region" description="Helical" evidence="1">
    <location>
        <begin position="115"/>
        <end position="135"/>
    </location>
</feature>